<keyword evidence="2" id="KW-0472">Membrane</keyword>
<feature type="compositionally biased region" description="Low complexity" evidence="1">
    <location>
        <begin position="78"/>
        <end position="89"/>
    </location>
</feature>
<dbReference type="InterPro" id="IPR025323">
    <property type="entry name" value="DUF4229"/>
</dbReference>
<dbReference type="RefSeq" id="WP_184838386.1">
    <property type="nucleotide sequence ID" value="NZ_JACHMN010000002.1"/>
</dbReference>
<keyword evidence="2" id="KW-0812">Transmembrane</keyword>
<name>A0A841BRB1_9ACTN</name>
<comment type="caution">
    <text evidence="3">The sequence shown here is derived from an EMBL/GenBank/DDBJ whole genome shotgun (WGS) entry which is preliminary data.</text>
</comment>
<evidence type="ECO:0000313" key="4">
    <source>
        <dbReference type="Proteomes" id="UP000587527"/>
    </source>
</evidence>
<feature type="transmembrane region" description="Helical" evidence="2">
    <location>
        <begin position="7"/>
        <end position="23"/>
    </location>
</feature>
<feature type="transmembrane region" description="Helical" evidence="2">
    <location>
        <begin position="29"/>
        <end position="48"/>
    </location>
</feature>
<protein>
    <submittedName>
        <fullName evidence="3">Energy-converting hydrogenase Eha subunit E</fullName>
    </submittedName>
</protein>
<gene>
    <name evidence="3" type="ORF">F4553_004153</name>
</gene>
<accession>A0A841BRB1</accession>
<dbReference type="Proteomes" id="UP000587527">
    <property type="component" value="Unassembled WGS sequence"/>
</dbReference>
<feature type="region of interest" description="Disordered" evidence="1">
    <location>
        <begin position="65"/>
        <end position="108"/>
    </location>
</feature>
<keyword evidence="2" id="KW-1133">Transmembrane helix</keyword>
<evidence type="ECO:0000313" key="3">
    <source>
        <dbReference type="EMBL" id="MBB5870774.1"/>
    </source>
</evidence>
<sequence length="108" mass="11737">MGPGLKYTLARLGLLVAVLLVLLPFNFDLLLKLLIAVAVSAILSYFLLRGLRDQYAVKLGETMDRRREEKEKLRSTLAGDAPAAGAAPVDEADNDRDSDGPTKKPAEK</sequence>
<feature type="compositionally biased region" description="Basic and acidic residues" evidence="1">
    <location>
        <begin position="65"/>
        <end position="74"/>
    </location>
</feature>
<feature type="compositionally biased region" description="Basic and acidic residues" evidence="1">
    <location>
        <begin position="95"/>
        <end position="108"/>
    </location>
</feature>
<dbReference type="EMBL" id="JACHMN010000002">
    <property type="protein sequence ID" value="MBB5870774.1"/>
    <property type="molecule type" value="Genomic_DNA"/>
</dbReference>
<dbReference type="AlphaFoldDB" id="A0A841BRB1"/>
<evidence type="ECO:0000256" key="2">
    <source>
        <dbReference type="SAM" id="Phobius"/>
    </source>
</evidence>
<dbReference type="Pfam" id="PF14012">
    <property type="entry name" value="DUF4229"/>
    <property type="match status" value="1"/>
</dbReference>
<reference evidence="3 4" key="1">
    <citation type="submission" date="2020-08" db="EMBL/GenBank/DDBJ databases">
        <title>Sequencing the genomes of 1000 actinobacteria strains.</title>
        <authorList>
            <person name="Klenk H.-P."/>
        </authorList>
    </citation>
    <scope>NUCLEOTIDE SEQUENCE [LARGE SCALE GENOMIC DNA]</scope>
    <source>
        <strain evidence="3 4">DSM 45362</strain>
    </source>
</reference>
<keyword evidence="4" id="KW-1185">Reference proteome</keyword>
<proteinExistence type="predicted"/>
<evidence type="ECO:0000256" key="1">
    <source>
        <dbReference type="SAM" id="MobiDB-lite"/>
    </source>
</evidence>
<organism evidence="3 4">
    <name type="scientific">Allocatelliglobosispora scoriae</name>
    <dbReference type="NCBI Taxonomy" id="643052"/>
    <lineage>
        <taxon>Bacteria</taxon>
        <taxon>Bacillati</taxon>
        <taxon>Actinomycetota</taxon>
        <taxon>Actinomycetes</taxon>
        <taxon>Micromonosporales</taxon>
        <taxon>Micromonosporaceae</taxon>
        <taxon>Allocatelliglobosispora</taxon>
    </lineage>
</organism>